<dbReference type="CDD" id="cd03143">
    <property type="entry name" value="A4_beta-galactosidase_middle_domain"/>
    <property type="match status" value="1"/>
</dbReference>
<evidence type="ECO:0000256" key="1">
    <source>
        <dbReference type="ARBA" id="ARBA00001412"/>
    </source>
</evidence>
<comment type="similarity">
    <text evidence="2 8">Belongs to the glycosyl hydrolase 42 family.</text>
</comment>
<feature type="active site" description="Nucleophile" evidence="9">
    <location>
        <position position="305"/>
    </location>
</feature>
<dbReference type="Gene3D" id="2.60.40.1180">
    <property type="entry name" value="Golgi alpha-mannosidase II"/>
    <property type="match status" value="1"/>
</dbReference>
<dbReference type="GO" id="GO:0046872">
    <property type="term" value="F:metal ion binding"/>
    <property type="evidence" value="ECO:0007669"/>
    <property type="project" value="UniProtKB-KW"/>
</dbReference>
<dbReference type="GO" id="GO:0004565">
    <property type="term" value="F:beta-galactosidase activity"/>
    <property type="evidence" value="ECO:0007669"/>
    <property type="project" value="UniProtKB-EC"/>
</dbReference>
<dbReference type="GO" id="GO:0006012">
    <property type="term" value="P:galactose metabolic process"/>
    <property type="evidence" value="ECO:0007669"/>
    <property type="project" value="InterPro"/>
</dbReference>
<dbReference type="PANTHER" id="PTHR36447:SF2">
    <property type="entry name" value="BETA-GALACTOSIDASE YESZ"/>
    <property type="match status" value="1"/>
</dbReference>
<feature type="binding site" evidence="11">
    <location>
        <position position="108"/>
    </location>
    <ligand>
        <name>Zn(2+)</name>
        <dbReference type="ChEBI" id="CHEBI:29105"/>
    </ligand>
</feature>
<dbReference type="PIRSF" id="PIRSF001084">
    <property type="entry name" value="B-galactosidase"/>
    <property type="match status" value="1"/>
</dbReference>
<feature type="binding site" evidence="10">
    <location>
        <position position="104"/>
    </location>
    <ligand>
        <name>substrate</name>
    </ligand>
</feature>
<evidence type="ECO:0000256" key="4">
    <source>
        <dbReference type="ARBA" id="ARBA00022723"/>
    </source>
</evidence>
<evidence type="ECO:0000256" key="9">
    <source>
        <dbReference type="PIRSR" id="PIRSR001084-1"/>
    </source>
</evidence>
<evidence type="ECO:0000256" key="6">
    <source>
        <dbReference type="ARBA" id="ARBA00022833"/>
    </source>
</evidence>
<evidence type="ECO:0000256" key="7">
    <source>
        <dbReference type="ARBA" id="ARBA00023295"/>
    </source>
</evidence>
<evidence type="ECO:0000256" key="11">
    <source>
        <dbReference type="PIRSR" id="PIRSR001084-3"/>
    </source>
</evidence>
<dbReference type="SUPFAM" id="SSF51445">
    <property type="entry name" value="(Trans)glycosidases"/>
    <property type="match status" value="1"/>
</dbReference>
<gene>
    <name evidence="15" type="ORF">SAMN05216353_14113</name>
</gene>
<feature type="binding site" evidence="10">
    <location>
        <position position="142"/>
    </location>
    <ligand>
        <name>substrate</name>
    </ligand>
</feature>
<dbReference type="Pfam" id="PF08533">
    <property type="entry name" value="Glyco_hydro_42C"/>
    <property type="match status" value="1"/>
</dbReference>
<evidence type="ECO:0000313" key="16">
    <source>
        <dbReference type="Proteomes" id="UP000198897"/>
    </source>
</evidence>
<keyword evidence="16" id="KW-1185">Reference proteome</keyword>
<evidence type="ECO:0000259" key="14">
    <source>
        <dbReference type="Pfam" id="PF08533"/>
    </source>
</evidence>
<dbReference type="EMBL" id="FOOG01000041">
    <property type="protein sequence ID" value="SFG41566.1"/>
    <property type="molecule type" value="Genomic_DNA"/>
</dbReference>
<comment type="catalytic activity">
    <reaction evidence="1 8">
        <text>Hydrolysis of terminal non-reducing beta-D-galactose residues in beta-D-galactosides.</text>
        <dbReference type="EC" id="3.2.1.23"/>
    </reaction>
</comment>
<name>A0A1I2RUX8_9BACI</name>
<dbReference type="RefSeq" id="WP_089753795.1">
    <property type="nucleotide sequence ID" value="NZ_FOOG01000041.1"/>
</dbReference>
<feature type="domain" description="Beta-galactosidase trimerisation" evidence="13">
    <location>
        <begin position="394"/>
        <end position="601"/>
    </location>
</feature>
<sequence>MTYLGVDYYPEHWPKEMIDEDLRGIKDLGANIVRIGEFAWHLMEPEEGQFDFSYFDHVIEKVKEQGLNVMFGTPTATFPAWLAHKEPSILSEDENGQTRVFGGRRQYCFNSDVYREYAGRITRKLVEHYSSEEAIISWQIDNEFGHENSDMCYCDQCHRKFQQYLAEKYSSVAALNEEWGTIFWGQTYNDFSEIPAPKPTVTTHNPSLKLEWARFRSFSVNSFTHEMTEIVRKAKGRHQDVTTNVSGGFFDKWFDHAENVKPMDYVSYDNYPVWGGLEKPVPPEAIAMTHDFNRGLKDQNYWIVEELMGAQGHDVIGYLPRPNQAKMWSYQAFAHGCNNLLYFRWRGMTKGAEQFCYGVVDHDNVYGRKYKEVQSLFTDIQQYERVLESRIESKAAVLYDYDNIWSWRSQIQSKDFDFNEELLRMYRPFYKRNIPIDVIPADRDLSQYKIVVVPVMQMMDESLAERLRSFAADGGTVLFSFRTGLKGKDNNLRLGEVLPGLVRDLTGVRVEEIESLTKEHAIELKGEGDFAQTSGTVSVWRDLLVAETAEVLYHYEDQFYENYAAVTKNEVGKGSVYYIGGGLNEAPLDQMAEQILEELQIEYIDSPEDVEVYRRKVDGTSYLFVMNHSPYVKSFDGMQLQPYASEIIKR</sequence>
<evidence type="ECO:0000256" key="2">
    <source>
        <dbReference type="ARBA" id="ARBA00005940"/>
    </source>
</evidence>
<dbReference type="InterPro" id="IPR029062">
    <property type="entry name" value="Class_I_gatase-like"/>
</dbReference>
<dbReference type="InterPro" id="IPR013780">
    <property type="entry name" value="Glyco_hydro_b"/>
</dbReference>
<evidence type="ECO:0000313" key="15">
    <source>
        <dbReference type="EMBL" id="SFG41566.1"/>
    </source>
</evidence>
<evidence type="ECO:0000256" key="10">
    <source>
        <dbReference type="PIRSR" id="PIRSR001084-2"/>
    </source>
</evidence>
<dbReference type="PANTHER" id="PTHR36447">
    <property type="entry name" value="BETA-GALACTOSIDASE GANA"/>
    <property type="match status" value="1"/>
</dbReference>
<keyword evidence="6 11" id="KW-0862">Zinc</keyword>
<organism evidence="15 16">
    <name type="scientific">Halobacillus alkaliphilus</name>
    <dbReference type="NCBI Taxonomy" id="396056"/>
    <lineage>
        <taxon>Bacteria</taxon>
        <taxon>Bacillati</taxon>
        <taxon>Bacillota</taxon>
        <taxon>Bacilli</taxon>
        <taxon>Bacillales</taxon>
        <taxon>Bacillaceae</taxon>
        <taxon>Halobacillus</taxon>
    </lineage>
</organism>
<feature type="binding site" evidence="11">
    <location>
        <position position="154"/>
    </location>
    <ligand>
        <name>Zn(2+)</name>
        <dbReference type="ChEBI" id="CHEBI:29105"/>
    </ligand>
</feature>
<keyword evidence="4 11" id="KW-0479">Metal-binding</keyword>
<dbReference type="InterPro" id="IPR013529">
    <property type="entry name" value="Glyco_hydro_42_N"/>
</dbReference>
<keyword evidence="5 8" id="KW-0378">Hydrolase</keyword>
<dbReference type="AlphaFoldDB" id="A0A1I2RUX8"/>
<dbReference type="SUPFAM" id="SSF52317">
    <property type="entry name" value="Class I glutamine amidotransferase-like"/>
    <property type="match status" value="1"/>
</dbReference>
<dbReference type="Gene3D" id="3.20.20.80">
    <property type="entry name" value="Glycosidases"/>
    <property type="match status" value="1"/>
</dbReference>
<dbReference type="InterPro" id="IPR003476">
    <property type="entry name" value="Glyco_hydro_42"/>
</dbReference>
<dbReference type="InterPro" id="IPR013738">
    <property type="entry name" value="Beta_galactosidase_Trimer"/>
</dbReference>
<dbReference type="InterPro" id="IPR017853">
    <property type="entry name" value="GH"/>
</dbReference>
<protein>
    <recommendedName>
        <fullName evidence="3 8">Beta-galactosidase</fullName>
        <shortName evidence="8">Beta-gal</shortName>
        <ecNumber evidence="3 8">3.2.1.23</ecNumber>
    </recommendedName>
</protein>
<dbReference type="GO" id="GO:0009341">
    <property type="term" value="C:beta-galactosidase complex"/>
    <property type="evidence" value="ECO:0007669"/>
    <property type="project" value="InterPro"/>
</dbReference>
<evidence type="ECO:0000259" key="12">
    <source>
        <dbReference type="Pfam" id="PF02449"/>
    </source>
</evidence>
<dbReference type="Gene3D" id="3.40.50.880">
    <property type="match status" value="1"/>
</dbReference>
<evidence type="ECO:0000256" key="3">
    <source>
        <dbReference type="ARBA" id="ARBA00012756"/>
    </source>
</evidence>
<evidence type="ECO:0000256" key="8">
    <source>
        <dbReference type="PIRNR" id="PIRNR001084"/>
    </source>
</evidence>
<feature type="domain" description="Beta-galactosidase C-terminal" evidence="14">
    <location>
        <begin position="609"/>
        <end position="649"/>
    </location>
</feature>
<dbReference type="Pfam" id="PF02449">
    <property type="entry name" value="Glyco_hydro_42"/>
    <property type="match status" value="1"/>
</dbReference>
<evidence type="ECO:0000256" key="5">
    <source>
        <dbReference type="ARBA" id="ARBA00022801"/>
    </source>
</evidence>
<feature type="binding site" evidence="11">
    <location>
        <position position="152"/>
    </location>
    <ligand>
        <name>Zn(2+)</name>
        <dbReference type="ChEBI" id="CHEBI:29105"/>
    </ligand>
</feature>
<keyword evidence="7 8" id="KW-0326">Glycosidase</keyword>
<dbReference type="Pfam" id="PF08532">
    <property type="entry name" value="Glyco_hydro_42M"/>
    <property type="match status" value="1"/>
</dbReference>
<feature type="binding site" evidence="11">
    <location>
        <position position="157"/>
    </location>
    <ligand>
        <name>Zn(2+)</name>
        <dbReference type="ChEBI" id="CHEBI:29105"/>
    </ligand>
</feature>
<accession>A0A1I2RUX8</accession>
<dbReference type="OrthoDB" id="9800974at2"/>
<reference evidence="16" key="1">
    <citation type="submission" date="2016-10" db="EMBL/GenBank/DDBJ databases">
        <authorList>
            <person name="Varghese N."/>
            <person name="Submissions S."/>
        </authorList>
    </citation>
    <scope>NUCLEOTIDE SEQUENCE [LARGE SCALE GENOMIC DNA]</scope>
    <source>
        <strain evidence="16">FP5</strain>
    </source>
</reference>
<dbReference type="Proteomes" id="UP000198897">
    <property type="component" value="Unassembled WGS sequence"/>
</dbReference>
<feature type="active site" description="Proton donor" evidence="9">
    <location>
        <position position="143"/>
    </location>
</feature>
<proteinExistence type="inferred from homology"/>
<feature type="domain" description="Glycoside hydrolase family 42 N-terminal" evidence="12">
    <location>
        <begin position="7"/>
        <end position="382"/>
    </location>
</feature>
<evidence type="ECO:0000259" key="13">
    <source>
        <dbReference type="Pfam" id="PF08532"/>
    </source>
</evidence>
<dbReference type="InterPro" id="IPR013739">
    <property type="entry name" value="Beta_galactosidase_C"/>
</dbReference>
<dbReference type="EC" id="3.2.1.23" evidence="3 8"/>